<dbReference type="InterPro" id="IPR035940">
    <property type="entry name" value="CAP_sf"/>
</dbReference>
<dbReference type="SUPFAM" id="SSF55797">
    <property type="entry name" value="PR-1-like"/>
    <property type="match status" value="1"/>
</dbReference>
<dbReference type="PANTHER" id="PTHR31157:SF1">
    <property type="entry name" value="SCP DOMAIN-CONTAINING PROTEIN"/>
    <property type="match status" value="1"/>
</dbReference>
<gene>
    <name evidence="2" type="ORF">B9H04_06895</name>
</gene>
<protein>
    <recommendedName>
        <fullName evidence="1">SCP domain-containing protein</fullName>
    </recommendedName>
</protein>
<evidence type="ECO:0000313" key="2">
    <source>
        <dbReference type="EMBL" id="OSP08283.1"/>
    </source>
</evidence>
<sequence>MAKSTPAFQDLTGSAERFDPHRAEHEIHRAVNQVRTAHGLESLSYQDDIANVARQHSHDMAAQGYVGHQSPGGANIKDRLDKHTAPRGSSRTQYTACGENIARSHYDSRVALDDGTVIKFQSLWEFGHGVVHGWMQSSGHRSNILRDSWTAEGIGIVKHAQSEVLVTQVFIGSHR</sequence>
<evidence type="ECO:0000313" key="3">
    <source>
        <dbReference type="Proteomes" id="UP000193587"/>
    </source>
</evidence>
<dbReference type="EMBL" id="NEDJ01000017">
    <property type="protein sequence ID" value="OSP08283.1"/>
    <property type="molecule type" value="Genomic_DNA"/>
</dbReference>
<name>A0A1X4H8N2_HALEZ</name>
<evidence type="ECO:0000259" key="1">
    <source>
        <dbReference type="Pfam" id="PF00188"/>
    </source>
</evidence>
<dbReference type="CDD" id="cd05379">
    <property type="entry name" value="CAP_bacterial"/>
    <property type="match status" value="1"/>
</dbReference>
<dbReference type="Proteomes" id="UP000193587">
    <property type="component" value="Unassembled WGS sequence"/>
</dbReference>
<dbReference type="InterPro" id="IPR014044">
    <property type="entry name" value="CAP_dom"/>
</dbReference>
<feature type="domain" description="SCP" evidence="1">
    <location>
        <begin position="29"/>
        <end position="170"/>
    </location>
</feature>
<reference evidence="2 3" key="1">
    <citation type="submission" date="2017-04" db="EMBL/GenBank/DDBJ databases">
        <title>MLSA of the genus Halorubrum.</title>
        <authorList>
            <person name="De La Haba R."/>
            <person name="Sanchez-Porro C."/>
            <person name="Infante-Dominguez C."/>
            <person name="Ventosa A."/>
        </authorList>
    </citation>
    <scope>NUCLEOTIDE SEQUENCE [LARGE SCALE GENOMIC DNA]</scope>
    <source>
        <strain evidence="2 3">DSM 17463</strain>
    </source>
</reference>
<organism evidence="2 3">
    <name type="scientific">Halorubrum ezzemoulense DSM 17463</name>
    <dbReference type="NCBI Taxonomy" id="1121945"/>
    <lineage>
        <taxon>Archaea</taxon>
        <taxon>Methanobacteriati</taxon>
        <taxon>Methanobacteriota</taxon>
        <taxon>Stenosarchaea group</taxon>
        <taxon>Halobacteria</taxon>
        <taxon>Halobacteriales</taxon>
        <taxon>Haloferacaceae</taxon>
        <taxon>Halorubrum</taxon>
    </lineage>
</organism>
<accession>A0A1X4H8N2</accession>
<dbReference type="Gene3D" id="3.40.33.10">
    <property type="entry name" value="CAP"/>
    <property type="match status" value="1"/>
</dbReference>
<dbReference type="RefSeq" id="WP_080508628.1">
    <property type="nucleotide sequence ID" value="NZ_ATXS01000017.1"/>
</dbReference>
<dbReference type="PANTHER" id="PTHR31157">
    <property type="entry name" value="SCP DOMAIN-CONTAINING PROTEIN"/>
    <property type="match status" value="1"/>
</dbReference>
<dbReference type="Pfam" id="PF00188">
    <property type="entry name" value="CAP"/>
    <property type="match status" value="1"/>
</dbReference>
<proteinExistence type="predicted"/>
<dbReference type="AlphaFoldDB" id="A0A1X4H8N2"/>
<comment type="caution">
    <text evidence="2">The sequence shown here is derived from an EMBL/GenBank/DDBJ whole genome shotgun (WGS) entry which is preliminary data.</text>
</comment>